<dbReference type="GO" id="GO:0090524">
    <property type="term" value="F:cytochrome-b5 reductase activity, acting on NADH"/>
    <property type="evidence" value="ECO:0007669"/>
    <property type="project" value="UniProtKB-EC"/>
</dbReference>
<feature type="binding site" evidence="14">
    <location>
        <position position="87"/>
    </location>
    <ligand>
        <name>FAD</name>
        <dbReference type="ChEBI" id="CHEBI:57692"/>
    </ligand>
</feature>
<evidence type="ECO:0000256" key="10">
    <source>
        <dbReference type="ARBA" id="ARBA00023027"/>
    </source>
</evidence>
<evidence type="ECO:0000256" key="6">
    <source>
        <dbReference type="ARBA" id="ARBA00022787"/>
    </source>
</evidence>
<sequence>MSWLAGSIVLGGIAITAYKARRTPQSSVFNGFISPVNLPVVKIIQETHDTKRFVFKLPETPGKSGLTLTSMILASRNIDGGKRVIRPYTPINKIDSDDTIELLIKHLPNGKMSGHFFNLKEGDTMQFRGPVSTYKYEQNKFDSVTLLGAGSGITPLYQLASNVITSPDNNTKIKLLYGNKTINDIPLKKELDNLQKMHPDKFQVEYFVSESPEKLGTNALHVGNINKTFLKDNIPPATENTQVFVCGPTGFMKAMCGDKKNLLIQGSLTGCLKELGYSKNQVHKF</sequence>
<dbReference type="PRINTS" id="PR00371">
    <property type="entry name" value="FPNCR"/>
</dbReference>
<dbReference type="CDD" id="cd06183">
    <property type="entry name" value="cyt_b5_reduct_like"/>
    <property type="match status" value="1"/>
</dbReference>
<keyword evidence="6" id="KW-1000">Mitochondrion outer membrane</keyword>
<dbReference type="InterPro" id="IPR008333">
    <property type="entry name" value="Cbr1-like_FAD-bd_dom"/>
</dbReference>
<feature type="domain" description="FAD-binding FR-type" evidence="16">
    <location>
        <begin position="33"/>
        <end position="137"/>
    </location>
</feature>
<evidence type="ECO:0000256" key="5">
    <source>
        <dbReference type="ARBA" id="ARBA00022692"/>
    </source>
</evidence>
<dbReference type="InterPro" id="IPR039261">
    <property type="entry name" value="FNR_nucleotide-bd"/>
</dbReference>
<keyword evidence="8" id="KW-1133">Transmembrane helix</keyword>
<keyword evidence="9 15" id="KW-0560">Oxidoreductase</keyword>
<keyword evidence="4 14" id="KW-0285">Flavoprotein</keyword>
<keyword evidence="5" id="KW-0812">Transmembrane</keyword>
<evidence type="ECO:0000256" key="15">
    <source>
        <dbReference type="RuleBase" id="RU361226"/>
    </source>
</evidence>
<keyword evidence="10 15" id="KW-0520">NAD</keyword>
<evidence type="ECO:0000256" key="13">
    <source>
        <dbReference type="ARBA" id="ARBA00047682"/>
    </source>
</evidence>
<feature type="binding site" evidence="14">
    <location>
        <position position="112"/>
    </location>
    <ligand>
        <name>FAD</name>
        <dbReference type="ChEBI" id="CHEBI:57692"/>
    </ligand>
</feature>
<evidence type="ECO:0000313" key="18">
    <source>
        <dbReference type="Proteomes" id="UP000750334"/>
    </source>
</evidence>
<dbReference type="PANTHER" id="PTHR19370:SF171">
    <property type="entry name" value="NADH-CYTOCHROME B5 REDUCTASE 2"/>
    <property type="match status" value="1"/>
</dbReference>
<proteinExistence type="inferred from homology"/>
<dbReference type="EMBL" id="PUHR01000038">
    <property type="protein sequence ID" value="KAG0669579.1"/>
    <property type="molecule type" value="Genomic_DNA"/>
</dbReference>
<evidence type="ECO:0000259" key="16">
    <source>
        <dbReference type="PROSITE" id="PS51384"/>
    </source>
</evidence>
<dbReference type="Pfam" id="PF00970">
    <property type="entry name" value="FAD_binding_6"/>
    <property type="match status" value="1"/>
</dbReference>
<feature type="binding site" evidence="14">
    <location>
        <position position="88"/>
    </location>
    <ligand>
        <name>FAD</name>
        <dbReference type="ChEBI" id="CHEBI:57692"/>
    </ligand>
</feature>
<dbReference type="EC" id="1.6.2.2" evidence="15"/>
<dbReference type="Gene3D" id="2.40.30.10">
    <property type="entry name" value="Translation factors"/>
    <property type="match status" value="1"/>
</dbReference>
<organism evidence="17 18">
    <name type="scientific">Maudiozyma exigua</name>
    <name type="common">Yeast</name>
    <name type="synonym">Kazachstania exigua</name>
    <dbReference type="NCBI Taxonomy" id="34358"/>
    <lineage>
        <taxon>Eukaryota</taxon>
        <taxon>Fungi</taxon>
        <taxon>Dikarya</taxon>
        <taxon>Ascomycota</taxon>
        <taxon>Saccharomycotina</taxon>
        <taxon>Saccharomycetes</taxon>
        <taxon>Saccharomycetales</taxon>
        <taxon>Saccharomycetaceae</taxon>
        <taxon>Maudiozyma</taxon>
    </lineage>
</organism>
<feature type="binding site" evidence="14">
    <location>
        <position position="103"/>
    </location>
    <ligand>
        <name>FAD</name>
        <dbReference type="ChEBI" id="CHEBI:57692"/>
    </ligand>
</feature>
<evidence type="ECO:0000256" key="12">
    <source>
        <dbReference type="ARBA" id="ARBA00023136"/>
    </source>
</evidence>
<dbReference type="Pfam" id="PF00175">
    <property type="entry name" value="NAD_binding_1"/>
    <property type="match status" value="1"/>
</dbReference>
<comment type="similarity">
    <text evidence="3 15">Belongs to the flavoprotein pyridine nucleotide cytochrome reductase family.</text>
</comment>
<dbReference type="InterPro" id="IPR001709">
    <property type="entry name" value="Flavoprot_Pyr_Nucl_cyt_Rdtase"/>
</dbReference>
<feature type="binding site" evidence="14">
    <location>
        <position position="105"/>
    </location>
    <ligand>
        <name>FAD</name>
        <dbReference type="ChEBI" id="CHEBI:57692"/>
    </ligand>
</feature>
<keyword evidence="7 14" id="KW-0274">FAD</keyword>
<name>A0A9P6WBM6_MAUEX</name>
<dbReference type="GO" id="GO:0005741">
    <property type="term" value="C:mitochondrial outer membrane"/>
    <property type="evidence" value="ECO:0007669"/>
    <property type="project" value="UniProtKB-SubCell"/>
</dbReference>
<dbReference type="InterPro" id="IPR017938">
    <property type="entry name" value="Riboflavin_synthase-like_b-brl"/>
</dbReference>
<reference evidence="17 18" key="1">
    <citation type="submission" date="2020-11" db="EMBL/GenBank/DDBJ databases">
        <title>Kefir isolates.</title>
        <authorList>
            <person name="Marcisauskas S."/>
            <person name="Kim Y."/>
            <person name="Blasche S."/>
        </authorList>
    </citation>
    <scope>NUCLEOTIDE SEQUENCE [LARGE SCALE GENOMIC DNA]</scope>
    <source>
        <strain evidence="17 18">OG2</strain>
    </source>
</reference>
<dbReference type="PRINTS" id="PR00406">
    <property type="entry name" value="CYTB5RDTASE"/>
</dbReference>
<dbReference type="InterPro" id="IPR017927">
    <property type="entry name" value="FAD-bd_FR_type"/>
</dbReference>
<dbReference type="Gene3D" id="3.40.50.80">
    <property type="entry name" value="Nucleotide-binding domain of ferredoxin-NADP reductase (FNR) module"/>
    <property type="match status" value="1"/>
</dbReference>
<evidence type="ECO:0000256" key="4">
    <source>
        <dbReference type="ARBA" id="ARBA00022630"/>
    </source>
</evidence>
<dbReference type="InterPro" id="IPR001834">
    <property type="entry name" value="CBR-like"/>
</dbReference>
<comment type="caution">
    <text evidence="17">The sequence shown here is derived from an EMBL/GenBank/DDBJ whole genome shotgun (WGS) entry which is preliminary data.</text>
</comment>
<gene>
    <name evidence="17" type="primary">MCR1_2</name>
    <name evidence="17" type="ORF">C6P45_003569</name>
</gene>
<dbReference type="FunFam" id="3.40.50.80:FF:000009">
    <property type="entry name" value="NADH-cytochrome b5 reductase"/>
    <property type="match status" value="1"/>
</dbReference>
<dbReference type="InterPro" id="IPR001433">
    <property type="entry name" value="OxRdtase_FAD/NAD-bd"/>
</dbReference>
<comment type="catalytic activity">
    <reaction evidence="13 15">
        <text>2 Fe(III)-[cytochrome b5] + NADH = 2 Fe(II)-[cytochrome b5] + NAD(+) + H(+)</text>
        <dbReference type="Rhea" id="RHEA:46680"/>
        <dbReference type="Rhea" id="RHEA-COMP:10438"/>
        <dbReference type="Rhea" id="RHEA-COMP:10439"/>
        <dbReference type="ChEBI" id="CHEBI:15378"/>
        <dbReference type="ChEBI" id="CHEBI:29033"/>
        <dbReference type="ChEBI" id="CHEBI:29034"/>
        <dbReference type="ChEBI" id="CHEBI:57540"/>
        <dbReference type="ChEBI" id="CHEBI:57945"/>
        <dbReference type="EC" id="1.6.2.2"/>
    </reaction>
</comment>
<evidence type="ECO:0000256" key="11">
    <source>
        <dbReference type="ARBA" id="ARBA00023128"/>
    </source>
</evidence>
<evidence type="ECO:0000256" key="2">
    <source>
        <dbReference type="ARBA" id="ARBA00004572"/>
    </source>
</evidence>
<evidence type="ECO:0000256" key="3">
    <source>
        <dbReference type="ARBA" id="ARBA00006105"/>
    </source>
</evidence>
<comment type="subcellular location">
    <subcellularLocation>
        <location evidence="2">Mitochondrion outer membrane</location>
        <topology evidence="2">Single-pass membrane protein</topology>
    </subcellularLocation>
</comment>
<dbReference type="Proteomes" id="UP000750334">
    <property type="component" value="Unassembled WGS sequence"/>
</dbReference>
<feature type="binding site" evidence="14">
    <location>
        <position position="111"/>
    </location>
    <ligand>
        <name>FAD</name>
        <dbReference type="ChEBI" id="CHEBI:57692"/>
    </ligand>
</feature>
<dbReference type="SUPFAM" id="SSF52343">
    <property type="entry name" value="Ferredoxin reductase-like, C-terminal NADP-linked domain"/>
    <property type="match status" value="1"/>
</dbReference>
<keyword evidence="12" id="KW-0472">Membrane</keyword>
<protein>
    <recommendedName>
        <fullName evidence="15">NADH-cytochrome b5 reductase</fullName>
        <ecNumber evidence="15">1.6.2.2</ecNumber>
    </recommendedName>
</protein>
<dbReference type="GO" id="GO:0006696">
    <property type="term" value="P:ergosterol biosynthetic process"/>
    <property type="evidence" value="ECO:0007669"/>
    <property type="project" value="TreeGrafter"/>
</dbReference>
<dbReference type="SUPFAM" id="SSF63380">
    <property type="entry name" value="Riboflavin synthase domain-like"/>
    <property type="match status" value="1"/>
</dbReference>
<dbReference type="PROSITE" id="PS51384">
    <property type="entry name" value="FAD_FR"/>
    <property type="match status" value="1"/>
</dbReference>
<evidence type="ECO:0000256" key="7">
    <source>
        <dbReference type="ARBA" id="ARBA00022827"/>
    </source>
</evidence>
<dbReference type="AlphaFoldDB" id="A0A9P6WBM6"/>
<keyword evidence="18" id="KW-1185">Reference proteome</keyword>
<feature type="binding site" evidence="14">
    <location>
        <position position="154"/>
    </location>
    <ligand>
        <name>FAD</name>
        <dbReference type="ChEBI" id="CHEBI:57692"/>
    </ligand>
</feature>
<keyword evidence="11" id="KW-0496">Mitochondrion</keyword>
<evidence type="ECO:0000256" key="8">
    <source>
        <dbReference type="ARBA" id="ARBA00022989"/>
    </source>
</evidence>
<evidence type="ECO:0000256" key="1">
    <source>
        <dbReference type="ARBA" id="ARBA00001974"/>
    </source>
</evidence>
<feature type="binding site" evidence="14">
    <location>
        <position position="113"/>
    </location>
    <ligand>
        <name>FAD</name>
        <dbReference type="ChEBI" id="CHEBI:57692"/>
    </ligand>
</feature>
<evidence type="ECO:0000313" key="17">
    <source>
        <dbReference type="EMBL" id="KAG0669579.1"/>
    </source>
</evidence>
<evidence type="ECO:0000256" key="9">
    <source>
        <dbReference type="ARBA" id="ARBA00023002"/>
    </source>
</evidence>
<accession>A0A9P6WBM6</accession>
<evidence type="ECO:0000256" key="14">
    <source>
        <dbReference type="PIRSR" id="PIRSR601834-1"/>
    </source>
</evidence>
<comment type="cofactor">
    <cofactor evidence="1 14 15">
        <name>FAD</name>
        <dbReference type="ChEBI" id="CHEBI:57692"/>
    </cofactor>
</comment>
<dbReference type="OrthoDB" id="4049183at2759"/>
<dbReference type="PANTHER" id="PTHR19370">
    <property type="entry name" value="NADH-CYTOCHROME B5 REDUCTASE"/>
    <property type="match status" value="1"/>
</dbReference>
<feature type="binding site" evidence="14">
    <location>
        <position position="86"/>
    </location>
    <ligand>
        <name>FAD</name>
        <dbReference type="ChEBI" id="CHEBI:57692"/>
    </ligand>
</feature>